<keyword evidence="2" id="KW-1185">Reference proteome</keyword>
<proteinExistence type="predicted"/>
<dbReference type="AlphaFoldDB" id="A0AAV6K1U1"/>
<protein>
    <submittedName>
        <fullName evidence="1">Uncharacterized protein</fullName>
    </submittedName>
</protein>
<name>A0AAV6K1U1_9ERIC</name>
<comment type="caution">
    <text evidence="1">The sequence shown here is derived from an EMBL/GenBank/DDBJ whole genome shotgun (WGS) entry which is preliminary data.</text>
</comment>
<evidence type="ECO:0000313" key="1">
    <source>
        <dbReference type="EMBL" id="KAG5546398.1"/>
    </source>
</evidence>
<sequence length="218" mass="24348">MYISRGASSITPHSPISASAFAEEPIDENTFCAFVGRVLSLLVGPVRRFKLGFYNDIEPDVIAGWISEAVRLGAVEIQLDSSETVRLPESLLLSTTVHTLRFDSQVSIPLALPENMFTGLRTLRMENNFDDMDFLGVNLFRRILSLHELYLDGSVLEDAPVTIQIVLPQLERLEVTKRPPKLIHPGTTHGTKGYDEIDLHPENPYHQNCFPSGGYAVR</sequence>
<dbReference type="SUPFAM" id="SSF52058">
    <property type="entry name" value="L domain-like"/>
    <property type="match status" value="1"/>
</dbReference>
<organism evidence="1 2">
    <name type="scientific">Rhododendron griersonianum</name>
    <dbReference type="NCBI Taxonomy" id="479676"/>
    <lineage>
        <taxon>Eukaryota</taxon>
        <taxon>Viridiplantae</taxon>
        <taxon>Streptophyta</taxon>
        <taxon>Embryophyta</taxon>
        <taxon>Tracheophyta</taxon>
        <taxon>Spermatophyta</taxon>
        <taxon>Magnoliopsida</taxon>
        <taxon>eudicotyledons</taxon>
        <taxon>Gunneridae</taxon>
        <taxon>Pentapetalae</taxon>
        <taxon>asterids</taxon>
        <taxon>Ericales</taxon>
        <taxon>Ericaceae</taxon>
        <taxon>Ericoideae</taxon>
        <taxon>Rhodoreae</taxon>
        <taxon>Rhododendron</taxon>
    </lineage>
</organism>
<evidence type="ECO:0000313" key="2">
    <source>
        <dbReference type="Proteomes" id="UP000823749"/>
    </source>
</evidence>
<dbReference type="Proteomes" id="UP000823749">
    <property type="component" value="Chromosome 6"/>
</dbReference>
<gene>
    <name evidence="1" type="ORF">RHGRI_018549</name>
</gene>
<dbReference type="EMBL" id="JACTNZ010000006">
    <property type="protein sequence ID" value="KAG5546398.1"/>
    <property type="molecule type" value="Genomic_DNA"/>
</dbReference>
<reference evidence="1 2" key="1">
    <citation type="submission" date="2020-08" db="EMBL/GenBank/DDBJ databases">
        <title>Plant Genome Project.</title>
        <authorList>
            <person name="Zhang R.-G."/>
        </authorList>
    </citation>
    <scope>NUCLEOTIDE SEQUENCE [LARGE SCALE GENOMIC DNA]</scope>
    <source>
        <strain evidence="1">WSP0</strain>
        <tissue evidence="1">Leaf</tissue>
    </source>
</reference>
<accession>A0AAV6K1U1</accession>